<reference evidence="2" key="1">
    <citation type="submission" date="2020-11" db="EMBL/GenBank/DDBJ databases">
        <authorList>
            <person name="Tran Van P."/>
        </authorList>
    </citation>
    <scope>NUCLEOTIDE SEQUENCE</scope>
</reference>
<evidence type="ECO:0000313" key="2">
    <source>
        <dbReference type="EMBL" id="CAD7396768.1"/>
    </source>
</evidence>
<protein>
    <submittedName>
        <fullName evidence="2">Uncharacterized protein</fullName>
    </submittedName>
</protein>
<name>A0A7R9CHL5_TIMCR</name>
<proteinExistence type="predicted"/>
<accession>A0A7R9CHL5</accession>
<gene>
    <name evidence="2" type="ORF">TCEB3V08_LOCUS3776</name>
</gene>
<dbReference type="EMBL" id="OC317426">
    <property type="protein sequence ID" value="CAD7396768.1"/>
    <property type="molecule type" value="Genomic_DNA"/>
</dbReference>
<dbReference type="AlphaFoldDB" id="A0A7R9CHL5"/>
<feature type="compositionally biased region" description="Basic and acidic residues" evidence="1">
    <location>
        <begin position="73"/>
        <end position="83"/>
    </location>
</feature>
<organism evidence="2">
    <name type="scientific">Timema cristinae</name>
    <name type="common">Walking stick</name>
    <dbReference type="NCBI Taxonomy" id="61476"/>
    <lineage>
        <taxon>Eukaryota</taxon>
        <taxon>Metazoa</taxon>
        <taxon>Ecdysozoa</taxon>
        <taxon>Arthropoda</taxon>
        <taxon>Hexapoda</taxon>
        <taxon>Insecta</taxon>
        <taxon>Pterygota</taxon>
        <taxon>Neoptera</taxon>
        <taxon>Polyneoptera</taxon>
        <taxon>Phasmatodea</taxon>
        <taxon>Timematodea</taxon>
        <taxon>Timematoidea</taxon>
        <taxon>Timematidae</taxon>
        <taxon>Timema</taxon>
    </lineage>
</organism>
<evidence type="ECO:0000256" key="1">
    <source>
        <dbReference type="SAM" id="MobiDB-lite"/>
    </source>
</evidence>
<sequence>MVYSIKFKTIDSDEAPDFSPSSSDYVPLESETSSTESDDKPDSGQAKLVAVSSSLIPPPRKSTESSDQPSEVRGTKRERSEKTWKKKSRKWLGNSGQCLPLGQSGAQTSTRSGSEKAVSYSYILRDGDKGETVCKQYFLDTLRFNHGRGYRCISKPKVHAVLDSHGKRTPNNKLDYSDIVAHIKSFPDYQSHHSRQKNRERKYLHPDLNTRKRFLLLSRTTSFVESSLLITTLMFSNNRLCGWSDSGIHLILTAAES</sequence>
<feature type="region of interest" description="Disordered" evidence="1">
    <location>
        <begin position="10"/>
        <end position="116"/>
    </location>
</feature>